<evidence type="ECO:0000256" key="1">
    <source>
        <dbReference type="ARBA" id="ARBA00022737"/>
    </source>
</evidence>
<evidence type="ECO:0000313" key="5">
    <source>
        <dbReference type="Proteomes" id="UP001159427"/>
    </source>
</evidence>
<protein>
    <recommendedName>
        <fullName evidence="6">Ankyrin repeat domain-containing protein 63</fullName>
    </recommendedName>
</protein>
<comment type="caution">
    <text evidence="4">The sequence shown here is derived from an EMBL/GenBank/DDBJ whole genome shotgun (WGS) entry which is preliminary data.</text>
</comment>
<dbReference type="SMART" id="SM00248">
    <property type="entry name" value="ANK"/>
    <property type="match status" value="3"/>
</dbReference>
<dbReference type="Gene3D" id="1.25.40.20">
    <property type="entry name" value="Ankyrin repeat-containing domain"/>
    <property type="match status" value="1"/>
</dbReference>
<reference evidence="4 5" key="1">
    <citation type="submission" date="2022-05" db="EMBL/GenBank/DDBJ databases">
        <authorList>
            <consortium name="Genoscope - CEA"/>
            <person name="William W."/>
        </authorList>
    </citation>
    <scope>NUCLEOTIDE SEQUENCE [LARGE SCALE GENOMIC DNA]</scope>
</reference>
<evidence type="ECO:0000313" key="4">
    <source>
        <dbReference type="EMBL" id="CAH3013950.1"/>
    </source>
</evidence>
<evidence type="ECO:0008006" key="6">
    <source>
        <dbReference type="Google" id="ProtNLM"/>
    </source>
</evidence>
<dbReference type="InterPro" id="IPR036770">
    <property type="entry name" value="Ankyrin_rpt-contain_sf"/>
</dbReference>
<feature type="region of interest" description="Disordered" evidence="3">
    <location>
        <begin position="344"/>
        <end position="379"/>
    </location>
</feature>
<dbReference type="EMBL" id="CALNXI010000004">
    <property type="protein sequence ID" value="CAH3013950.1"/>
    <property type="molecule type" value="Genomic_DNA"/>
</dbReference>
<evidence type="ECO:0000256" key="2">
    <source>
        <dbReference type="ARBA" id="ARBA00023043"/>
    </source>
</evidence>
<evidence type="ECO:0000256" key="3">
    <source>
        <dbReference type="SAM" id="MobiDB-lite"/>
    </source>
</evidence>
<keyword evidence="5" id="KW-1185">Reference proteome</keyword>
<keyword evidence="1" id="KW-0677">Repeat</keyword>
<sequence>MLLINAVKEGRTTQVKMFIKVGIDVNEVDENGHTGLIHSCFLQDARVRMKICKALVFAGADINKRDNFGRSLLSWACLKGRVEIVRFLLNDQSCIDLQINVTDKGGNNTLLLSVISGNFLLVKMIVGVLKGTARSSELNKANNAGMRPLIAAFLRGDKLCAQLLVQQAGSSVSSVLKYLKSVQNDPYEFRVSISSLPLFDSSRNKKQTLDSFVQFTQLTEDNIFSFLFAKDEGSLDKQKCESQEIKDDDKISPQQKILLARRSGLKRRDYTSRERSDTKESTYKLSAYSNLFKGSSDYLVMSNELLTHESLAPTRENNKAGSSRTSVQKLLILYAEQNSPSFRQGLPVRKYTPAPQTPHINAEGDGELDSRRSSLHPGECDSIAGLSPRLLGESLLDQQTRMKYARNSRAASMQVPRLPSLGRGRVKRTKSSTIMAAVKF</sequence>
<dbReference type="SUPFAM" id="SSF48403">
    <property type="entry name" value="Ankyrin repeat"/>
    <property type="match status" value="1"/>
</dbReference>
<proteinExistence type="predicted"/>
<accession>A0ABN8LJ48</accession>
<dbReference type="Pfam" id="PF12796">
    <property type="entry name" value="Ank_2"/>
    <property type="match status" value="1"/>
</dbReference>
<keyword evidence="2" id="KW-0040">ANK repeat</keyword>
<organism evidence="4 5">
    <name type="scientific">Porites evermanni</name>
    <dbReference type="NCBI Taxonomy" id="104178"/>
    <lineage>
        <taxon>Eukaryota</taxon>
        <taxon>Metazoa</taxon>
        <taxon>Cnidaria</taxon>
        <taxon>Anthozoa</taxon>
        <taxon>Hexacorallia</taxon>
        <taxon>Scleractinia</taxon>
        <taxon>Fungiina</taxon>
        <taxon>Poritidae</taxon>
        <taxon>Porites</taxon>
    </lineage>
</organism>
<name>A0ABN8LJ48_9CNID</name>
<gene>
    <name evidence="4" type="ORF">PEVE_00028715</name>
</gene>
<dbReference type="InterPro" id="IPR002110">
    <property type="entry name" value="Ankyrin_rpt"/>
</dbReference>
<dbReference type="Proteomes" id="UP001159427">
    <property type="component" value="Unassembled WGS sequence"/>
</dbReference>
<dbReference type="PANTHER" id="PTHR24171">
    <property type="entry name" value="ANKYRIN REPEAT DOMAIN-CONTAINING PROTEIN 39-RELATED"/>
    <property type="match status" value="1"/>
</dbReference>